<protein>
    <submittedName>
        <fullName evidence="1">Uncharacterized protein</fullName>
    </submittedName>
</protein>
<dbReference type="RefSeq" id="XP_035350556.1">
    <property type="nucleotide sequence ID" value="XM_035494663.1"/>
</dbReference>
<accession>A0A7H8RIE7</accession>
<gene>
    <name evidence="1" type="ORF">TRUGW13939_11557</name>
</gene>
<organism evidence="1 2">
    <name type="scientific">Talaromyces rugulosus</name>
    <name type="common">Penicillium rugulosum</name>
    <dbReference type="NCBI Taxonomy" id="121627"/>
    <lineage>
        <taxon>Eukaryota</taxon>
        <taxon>Fungi</taxon>
        <taxon>Dikarya</taxon>
        <taxon>Ascomycota</taxon>
        <taxon>Pezizomycotina</taxon>
        <taxon>Eurotiomycetes</taxon>
        <taxon>Eurotiomycetidae</taxon>
        <taxon>Eurotiales</taxon>
        <taxon>Trichocomaceae</taxon>
        <taxon>Talaromyces</taxon>
        <taxon>Talaromyces sect. Islandici</taxon>
    </lineage>
</organism>
<evidence type="ECO:0000313" key="2">
    <source>
        <dbReference type="Proteomes" id="UP000509510"/>
    </source>
</evidence>
<reference evidence="2" key="1">
    <citation type="submission" date="2020-06" db="EMBL/GenBank/DDBJ databases">
        <title>A chromosome-scale genome assembly of Talaromyces rugulosus W13939.</title>
        <authorList>
            <person name="Wang B."/>
            <person name="Guo L."/>
            <person name="Ye K."/>
            <person name="Wang L."/>
        </authorList>
    </citation>
    <scope>NUCLEOTIDE SEQUENCE [LARGE SCALE GENOMIC DNA]</scope>
    <source>
        <strain evidence="2">W13939</strain>
    </source>
</reference>
<dbReference type="EMBL" id="CP055903">
    <property type="protein sequence ID" value="QKX64383.1"/>
    <property type="molecule type" value="Genomic_DNA"/>
</dbReference>
<evidence type="ECO:0000313" key="1">
    <source>
        <dbReference type="EMBL" id="QKX64383.1"/>
    </source>
</evidence>
<name>A0A7H8RIE7_TALRU</name>
<dbReference type="GeneID" id="55999034"/>
<dbReference type="Proteomes" id="UP000509510">
    <property type="component" value="Chromosome VI"/>
</dbReference>
<dbReference type="KEGG" id="trg:TRUGW13939_11557"/>
<dbReference type="AlphaFoldDB" id="A0A7H8RIE7"/>
<proteinExistence type="predicted"/>
<keyword evidence="2" id="KW-1185">Reference proteome</keyword>
<dbReference type="OrthoDB" id="4230658at2759"/>
<sequence length="198" mass="22537">MGDDQNKATQWSYGHVGIEITKNTVLWRVDYKPIRLGVDDPSMTDLLEQMEQGERGVWLMDGVMAKIFWDTLEGNKVVSSDKRLGDPSVTMADRRRQEIGNLKKGIAEENEDPQGPVSRYQSLDTATIVELDFEHSVLEIRLRGILISKLKNTSGWKREMELLPLIRLQSMRASNRSALFTIGDASESEVITDKRQTR</sequence>